<keyword evidence="2 11" id="KW-0808">Transferase</keyword>
<evidence type="ECO:0000256" key="2">
    <source>
        <dbReference type="ARBA" id="ARBA00022679"/>
    </source>
</evidence>
<dbReference type="InterPro" id="IPR050238">
    <property type="entry name" value="DNA_Rep/Repair_Clamp_Loader"/>
</dbReference>
<protein>
    <recommendedName>
        <fullName evidence="11">DNA polymerase III subunit gamma/tau</fullName>
        <ecNumber evidence="11">2.7.7.7</ecNumber>
    </recommendedName>
</protein>
<evidence type="ECO:0000256" key="12">
    <source>
        <dbReference type="SAM" id="MobiDB-lite"/>
    </source>
</evidence>
<feature type="region of interest" description="Disordered" evidence="12">
    <location>
        <begin position="527"/>
        <end position="567"/>
    </location>
</feature>
<evidence type="ECO:0000256" key="8">
    <source>
        <dbReference type="ARBA" id="ARBA00022840"/>
    </source>
</evidence>
<dbReference type="InterPro" id="IPR008921">
    <property type="entry name" value="DNA_pol3_clamp-load_cplx_C"/>
</dbReference>
<reference evidence="14 15" key="1">
    <citation type="submission" date="2017-03" db="EMBL/GenBank/DDBJ databases">
        <authorList>
            <person name="Afonso C.L."/>
            <person name="Miller P.J."/>
            <person name="Scott M.A."/>
            <person name="Spackman E."/>
            <person name="Goraichik I."/>
            <person name="Dimitrov K.M."/>
            <person name="Suarez D.L."/>
            <person name="Swayne D.E."/>
        </authorList>
    </citation>
    <scope>NUCLEOTIDE SEQUENCE [LARGE SCALE GENOMIC DNA]</scope>
    <source>
        <strain evidence="14">SB41UT1</strain>
    </source>
</reference>
<feature type="region of interest" description="Disordered" evidence="12">
    <location>
        <begin position="443"/>
        <end position="510"/>
    </location>
</feature>
<feature type="domain" description="AAA+ ATPase" evidence="13">
    <location>
        <begin position="37"/>
        <end position="179"/>
    </location>
</feature>
<dbReference type="GO" id="GO:0006261">
    <property type="term" value="P:DNA-templated DNA replication"/>
    <property type="evidence" value="ECO:0007669"/>
    <property type="project" value="TreeGrafter"/>
</dbReference>
<evidence type="ECO:0000256" key="6">
    <source>
        <dbReference type="ARBA" id="ARBA00022741"/>
    </source>
</evidence>
<evidence type="ECO:0000256" key="5">
    <source>
        <dbReference type="ARBA" id="ARBA00022723"/>
    </source>
</evidence>
<dbReference type="InterPro" id="IPR001270">
    <property type="entry name" value="ClpA/B"/>
</dbReference>
<comment type="catalytic activity">
    <reaction evidence="10 11">
        <text>DNA(n) + a 2'-deoxyribonucleoside 5'-triphosphate = DNA(n+1) + diphosphate</text>
        <dbReference type="Rhea" id="RHEA:22508"/>
        <dbReference type="Rhea" id="RHEA-COMP:17339"/>
        <dbReference type="Rhea" id="RHEA-COMP:17340"/>
        <dbReference type="ChEBI" id="CHEBI:33019"/>
        <dbReference type="ChEBI" id="CHEBI:61560"/>
        <dbReference type="ChEBI" id="CHEBI:173112"/>
        <dbReference type="EC" id="2.7.7.7"/>
    </reaction>
</comment>
<dbReference type="GO" id="GO:0003887">
    <property type="term" value="F:DNA-directed DNA polymerase activity"/>
    <property type="evidence" value="ECO:0007669"/>
    <property type="project" value="UniProtKB-KW"/>
</dbReference>
<keyword evidence="5" id="KW-0479">Metal-binding</keyword>
<dbReference type="GO" id="GO:0003677">
    <property type="term" value="F:DNA binding"/>
    <property type="evidence" value="ECO:0007669"/>
    <property type="project" value="InterPro"/>
</dbReference>
<keyword evidence="9 11" id="KW-0239">DNA-directed DNA polymerase</keyword>
<dbReference type="FunFam" id="1.10.8.60:FF:000013">
    <property type="entry name" value="DNA polymerase III subunit gamma/tau"/>
    <property type="match status" value="1"/>
</dbReference>
<dbReference type="FunFam" id="1.20.272.10:FF:000003">
    <property type="entry name" value="DNA polymerase III subunit gamma/tau"/>
    <property type="match status" value="1"/>
</dbReference>
<evidence type="ECO:0000256" key="11">
    <source>
        <dbReference type="RuleBase" id="RU364063"/>
    </source>
</evidence>
<keyword evidence="4 11" id="KW-0235">DNA replication</keyword>
<evidence type="ECO:0000256" key="9">
    <source>
        <dbReference type="ARBA" id="ARBA00022932"/>
    </source>
</evidence>
<dbReference type="CDD" id="cd18137">
    <property type="entry name" value="HLD_clamp_pol_III_gamma_tau"/>
    <property type="match status" value="1"/>
</dbReference>
<gene>
    <name evidence="11 14" type="primary">dnaX</name>
    <name evidence="14" type="ORF">EHSB41UT_01658</name>
</gene>
<dbReference type="InterPro" id="IPR012763">
    <property type="entry name" value="DNA_pol_III_sug/sutau_N"/>
</dbReference>
<dbReference type="PRINTS" id="PR00300">
    <property type="entry name" value="CLPPROTEASEA"/>
</dbReference>
<evidence type="ECO:0000313" key="14">
    <source>
        <dbReference type="EMBL" id="SMA43761.1"/>
    </source>
</evidence>
<name>A0A1X7AKG3_9GAMM</name>
<evidence type="ECO:0000256" key="1">
    <source>
        <dbReference type="ARBA" id="ARBA00006360"/>
    </source>
</evidence>
<keyword evidence="8 11" id="KW-0067">ATP-binding</keyword>
<dbReference type="InterPro" id="IPR022754">
    <property type="entry name" value="DNA_pol_III_gamma-3"/>
</dbReference>
<dbReference type="InterPro" id="IPR045085">
    <property type="entry name" value="HLD_clamp_pol_III_gamma_tau"/>
</dbReference>
<dbReference type="PANTHER" id="PTHR11669">
    <property type="entry name" value="REPLICATION FACTOR C / DNA POLYMERASE III GAMMA-TAU SUBUNIT"/>
    <property type="match status" value="1"/>
</dbReference>
<dbReference type="InterPro" id="IPR003593">
    <property type="entry name" value="AAA+_ATPase"/>
</dbReference>
<dbReference type="NCBIfam" id="NF005942">
    <property type="entry name" value="PRK07994.1"/>
    <property type="match status" value="1"/>
</dbReference>
<comment type="similarity">
    <text evidence="1 11">Belongs to the DnaX/STICHEL family.</text>
</comment>
<dbReference type="InterPro" id="IPR038249">
    <property type="entry name" value="PolIII_tau_V_sf"/>
</dbReference>
<dbReference type="CDD" id="cd00009">
    <property type="entry name" value="AAA"/>
    <property type="match status" value="1"/>
</dbReference>
<dbReference type="AlphaFoldDB" id="A0A1X7AKG3"/>
<proteinExistence type="inferred from homology"/>
<keyword evidence="7" id="KW-0862">Zinc</keyword>
<dbReference type="Proteomes" id="UP000196573">
    <property type="component" value="Unassembled WGS sequence"/>
</dbReference>
<feature type="compositionally biased region" description="Low complexity" evidence="12">
    <location>
        <begin position="379"/>
        <end position="395"/>
    </location>
</feature>
<dbReference type="EC" id="2.7.7.7" evidence="11"/>
<keyword evidence="6 11" id="KW-0547">Nucleotide-binding</keyword>
<dbReference type="GO" id="GO:0046872">
    <property type="term" value="F:metal ion binding"/>
    <property type="evidence" value="ECO:0007669"/>
    <property type="project" value="UniProtKB-KW"/>
</dbReference>
<dbReference type="SUPFAM" id="SSF52540">
    <property type="entry name" value="P-loop containing nucleoside triphosphate hydrolases"/>
    <property type="match status" value="1"/>
</dbReference>
<dbReference type="GO" id="GO:0009360">
    <property type="term" value="C:DNA polymerase III complex"/>
    <property type="evidence" value="ECO:0007669"/>
    <property type="project" value="InterPro"/>
</dbReference>
<dbReference type="NCBIfam" id="TIGR02397">
    <property type="entry name" value="dnaX_nterm"/>
    <property type="match status" value="1"/>
</dbReference>
<evidence type="ECO:0000259" key="13">
    <source>
        <dbReference type="SMART" id="SM00382"/>
    </source>
</evidence>
<dbReference type="InterPro" id="IPR021029">
    <property type="entry name" value="DNA_pol_III_tau_dom-5"/>
</dbReference>
<sequence length="702" mass="75895">MSYQVLARKWRPRNFKELVGQVHVLQALVNALDNNRLHHAYLFTGTRGVGKTTIARILAKCLNCETGVTSEPCGQCSACKEIDEGRFVDLIEVDAASRTRLEDTKELLDNVQYAPTRGRFKVYLIDEVHMLSTHSFNALLKTLEEPPPHIKFLLATTDPHKLPITILSRCLQFSLKNMPPEKVVEHLENVLKAENVPFEMPALWQLGRAADGSMRDALSLTDQAIAYCGDTLTSQGVTAMLGTIDQDQVYRVLDALVSGQAGSVLQAVAELAEHGPDYVAVLADMLSALHRVALAQAVPDVVDNSQGDRERILQLAGQVTAEDLQLYYQTGLIGRRDLPLSPDPRSGFEMVLLRMLAFRPDGVPTAPSQPLPGGSAGNASQPREAQQAPASQPEATGEKEEPEPAGGISQSPAAALLNETQVETTPVARPESEPVAVVEAAQTNAQPQPASAEAIESAGAEVAVAEAEPVAAPQPQDDSPPWNDETAGSYMPDGPPLSAYDDQPASDEDYDNSYAVMPAVLPERFRSDEPVSDTQVQPEPAPQPASMASAVTSQPVQNTAHVPAGEERPKVPLADFVPQQWIPISEALRIGGVTGAIVSNCELASVSGNQVVLRLDGAHDTLYSDVHRVRIQEALSNYFEAGISLEVETGDIQTETPAAYRERRRLERLAEARESFVNDDRVQALVQAFSGTIQEHTIEPVG</sequence>
<dbReference type="Pfam" id="PF22608">
    <property type="entry name" value="DNAX_ATPase_lid"/>
    <property type="match status" value="1"/>
</dbReference>
<dbReference type="RefSeq" id="WP_087108730.1">
    <property type="nucleotide sequence ID" value="NZ_CBCSCN010000008.1"/>
</dbReference>
<dbReference type="Gene3D" id="1.20.272.10">
    <property type="match status" value="1"/>
</dbReference>
<dbReference type="FunFam" id="3.40.50.300:FF:000014">
    <property type="entry name" value="DNA polymerase III subunit gamma/tau"/>
    <property type="match status" value="1"/>
</dbReference>
<dbReference type="Gene3D" id="3.30.300.150">
    <property type="entry name" value="DNA polymerase III, tau subunit, domain V"/>
    <property type="match status" value="1"/>
</dbReference>
<feature type="compositionally biased region" description="Polar residues" evidence="12">
    <location>
        <begin position="549"/>
        <end position="560"/>
    </location>
</feature>
<evidence type="ECO:0000256" key="7">
    <source>
        <dbReference type="ARBA" id="ARBA00022833"/>
    </source>
</evidence>
<dbReference type="PANTHER" id="PTHR11669:SF0">
    <property type="entry name" value="PROTEIN STICHEL-LIKE 2"/>
    <property type="match status" value="1"/>
</dbReference>
<dbReference type="Pfam" id="PF12169">
    <property type="entry name" value="DNA_pol3_gamma3"/>
    <property type="match status" value="1"/>
</dbReference>
<evidence type="ECO:0000313" key="15">
    <source>
        <dbReference type="Proteomes" id="UP000196573"/>
    </source>
</evidence>
<feature type="compositionally biased region" description="Low complexity" evidence="12">
    <location>
        <begin position="449"/>
        <end position="473"/>
    </location>
</feature>
<dbReference type="Pfam" id="PF13177">
    <property type="entry name" value="DNA_pol3_delta2"/>
    <property type="match status" value="1"/>
</dbReference>
<organism evidence="14 15">
    <name type="scientific">Parendozoicomonas haliclonae</name>
    <dbReference type="NCBI Taxonomy" id="1960125"/>
    <lineage>
        <taxon>Bacteria</taxon>
        <taxon>Pseudomonadati</taxon>
        <taxon>Pseudomonadota</taxon>
        <taxon>Gammaproteobacteria</taxon>
        <taxon>Oceanospirillales</taxon>
        <taxon>Endozoicomonadaceae</taxon>
        <taxon>Parendozoicomonas</taxon>
    </lineage>
</organism>
<dbReference type="NCBIfam" id="NF004046">
    <property type="entry name" value="PRK05563.1"/>
    <property type="match status" value="1"/>
</dbReference>
<accession>A0A1X7AKG3</accession>
<evidence type="ECO:0000256" key="3">
    <source>
        <dbReference type="ARBA" id="ARBA00022695"/>
    </source>
</evidence>
<feature type="region of interest" description="Disordered" evidence="12">
    <location>
        <begin position="363"/>
        <end position="410"/>
    </location>
</feature>
<dbReference type="InterPro" id="IPR027417">
    <property type="entry name" value="P-loop_NTPase"/>
</dbReference>
<keyword evidence="3 11" id="KW-0548">Nucleotidyltransferase</keyword>
<comment type="function">
    <text evidence="11">DNA polymerase III is a complex, multichain enzyme responsible for most of the replicative synthesis in bacteria. This DNA polymerase also exhibits 3' to 5' exonuclease activity.</text>
</comment>
<dbReference type="GO" id="GO:0005524">
    <property type="term" value="F:ATP binding"/>
    <property type="evidence" value="ECO:0007669"/>
    <property type="project" value="UniProtKB-KW"/>
</dbReference>
<dbReference type="OrthoDB" id="9810148at2"/>
<evidence type="ECO:0000256" key="4">
    <source>
        <dbReference type="ARBA" id="ARBA00022705"/>
    </source>
</evidence>
<dbReference type="SUPFAM" id="SSF48019">
    <property type="entry name" value="post-AAA+ oligomerization domain-like"/>
    <property type="match status" value="1"/>
</dbReference>
<evidence type="ECO:0000256" key="10">
    <source>
        <dbReference type="ARBA" id="ARBA00049244"/>
    </source>
</evidence>
<comment type="subunit">
    <text evidence="11">DNA polymerase III contains a core (composed of alpha, epsilon and theta chains) that associates with a tau subunit. This core dimerizes to form the POLIII' complex. PolIII' associates with the gamma complex (composed of gamma, delta, delta', psi and chi chains) and with the beta chain to form the complete DNA polymerase III complex.</text>
</comment>
<dbReference type="Gene3D" id="3.40.50.300">
    <property type="entry name" value="P-loop containing nucleotide triphosphate hydrolases"/>
    <property type="match status" value="1"/>
</dbReference>
<dbReference type="SMART" id="SM00382">
    <property type="entry name" value="AAA"/>
    <property type="match status" value="1"/>
</dbReference>
<dbReference type="EMBL" id="FWPT01000003">
    <property type="protein sequence ID" value="SMA43761.1"/>
    <property type="molecule type" value="Genomic_DNA"/>
</dbReference>
<keyword evidence="15" id="KW-1185">Reference proteome</keyword>
<dbReference type="Pfam" id="PF12170">
    <property type="entry name" value="DNA_pol3_tau_5"/>
    <property type="match status" value="1"/>
</dbReference>
<dbReference type="Gene3D" id="1.10.8.60">
    <property type="match status" value="1"/>
</dbReference>